<dbReference type="AlphaFoldDB" id="A0A846MG01"/>
<evidence type="ECO:0000313" key="5">
    <source>
        <dbReference type="Proteomes" id="UP000576821"/>
    </source>
</evidence>
<dbReference type="Proteomes" id="UP000576821">
    <property type="component" value="Unassembled WGS sequence"/>
</dbReference>
<feature type="compositionally biased region" description="Basic and acidic residues" evidence="2">
    <location>
        <begin position="250"/>
        <end position="262"/>
    </location>
</feature>
<dbReference type="Gene3D" id="1.25.40.10">
    <property type="entry name" value="Tetratricopeptide repeat domain"/>
    <property type="match status" value="1"/>
</dbReference>
<protein>
    <recommendedName>
        <fullName evidence="6">Tetratricopeptide repeat protein</fullName>
    </recommendedName>
</protein>
<dbReference type="PROSITE" id="PS51257">
    <property type="entry name" value="PROKAR_LIPOPROTEIN"/>
    <property type="match status" value="1"/>
</dbReference>
<comment type="caution">
    <text evidence="4">The sequence shown here is derived from an EMBL/GenBank/DDBJ whole genome shotgun (WGS) entry which is preliminary data.</text>
</comment>
<dbReference type="EMBL" id="JAASQR010000002">
    <property type="protein sequence ID" value="NIJ16945.1"/>
    <property type="molecule type" value="Genomic_DNA"/>
</dbReference>
<gene>
    <name evidence="4" type="ORF">FHS54_001911</name>
</gene>
<dbReference type="SMART" id="SM00028">
    <property type="entry name" value="TPR"/>
    <property type="match status" value="2"/>
</dbReference>
<feature type="chain" id="PRO_5032296222" description="Tetratricopeptide repeat protein" evidence="3">
    <location>
        <begin position="21"/>
        <end position="291"/>
    </location>
</feature>
<dbReference type="SUPFAM" id="SSF48452">
    <property type="entry name" value="TPR-like"/>
    <property type="match status" value="1"/>
</dbReference>
<keyword evidence="1" id="KW-0802">TPR repeat</keyword>
<feature type="signal peptide" evidence="3">
    <location>
        <begin position="1"/>
        <end position="20"/>
    </location>
</feature>
<feature type="repeat" description="TPR" evidence="1">
    <location>
        <begin position="71"/>
        <end position="104"/>
    </location>
</feature>
<dbReference type="InterPro" id="IPR011990">
    <property type="entry name" value="TPR-like_helical_dom_sf"/>
</dbReference>
<feature type="region of interest" description="Disordered" evidence="2">
    <location>
        <begin position="250"/>
        <end position="276"/>
    </location>
</feature>
<dbReference type="PROSITE" id="PS50005">
    <property type="entry name" value="TPR"/>
    <property type="match status" value="2"/>
</dbReference>
<evidence type="ECO:0000256" key="1">
    <source>
        <dbReference type="PROSITE-ProRule" id="PRU00339"/>
    </source>
</evidence>
<dbReference type="InterPro" id="IPR019734">
    <property type="entry name" value="TPR_rpt"/>
</dbReference>
<evidence type="ECO:0008006" key="6">
    <source>
        <dbReference type="Google" id="ProtNLM"/>
    </source>
</evidence>
<dbReference type="RefSeq" id="WP_167303523.1">
    <property type="nucleotide sequence ID" value="NZ_JAASQR010000002.1"/>
</dbReference>
<proteinExistence type="predicted"/>
<dbReference type="Pfam" id="PF14559">
    <property type="entry name" value="TPR_19"/>
    <property type="match status" value="1"/>
</dbReference>
<name>A0A846MG01_9SPHN</name>
<sequence>MNRKTMLVALVMATAACGPAARNVAIQSVNNDAGMAAQDALARGDILFSRGEHALALDAYRRGMRKDPANAHALNGVAISYAAMGRHDLARDFFELALARAPGDKRIHRNFARSLRAEGRRGEADALMAQLNGAGATIPVAGKRPTLAQLAAGRTAVPAAVPVRLATTGLERVSMGEVRLRVSSAGGGLPGTMIPRLNTTIVTVADEGKGTATVALAHRITAPIVSAAGEPDARPDCAPEGKAQIVVDEKRSTATSEDRAEASGKCASLAGGDGGRDSLFQQLWSWGRSLG</sequence>
<feature type="repeat" description="TPR" evidence="1">
    <location>
        <begin position="37"/>
        <end position="70"/>
    </location>
</feature>
<evidence type="ECO:0000313" key="4">
    <source>
        <dbReference type="EMBL" id="NIJ16945.1"/>
    </source>
</evidence>
<keyword evidence="3" id="KW-0732">Signal</keyword>
<accession>A0A846MG01</accession>
<keyword evidence="5" id="KW-1185">Reference proteome</keyword>
<evidence type="ECO:0000256" key="2">
    <source>
        <dbReference type="SAM" id="MobiDB-lite"/>
    </source>
</evidence>
<organism evidence="4 5">
    <name type="scientific">Sphingobium vermicomposti</name>
    <dbReference type="NCBI Taxonomy" id="529005"/>
    <lineage>
        <taxon>Bacteria</taxon>
        <taxon>Pseudomonadati</taxon>
        <taxon>Pseudomonadota</taxon>
        <taxon>Alphaproteobacteria</taxon>
        <taxon>Sphingomonadales</taxon>
        <taxon>Sphingomonadaceae</taxon>
        <taxon>Sphingobium</taxon>
    </lineage>
</organism>
<evidence type="ECO:0000256" key="3">
    <source>
        <dbReference type="SAM" id="SignalP"/>
    </source>
</evidence>
<reference evidence="4 5" key="1">
    <citation type="submission" date="2020-03" db="EMBL/GenBank/DDBJ databases">
        <title>Genomic Encyclopedia of Type Strains, Phase IV (KMG-IV): sequencing the most valuable type-strain genomes for metagenomic binning, comparative biology and taxonomic classification.</title>
        <authorList>
            <person name="Goeker M."/>
        </authorList>
    </citation>
    <scope>NUCLEOTIDE SEQUENCE [LARGE SCALE GENOMIC DNA]</scope>
    <source>
        <strain evidence="4 5">DSM 21299</strain>
    </source>
</reference>